<dbReference type="PANTHER" id="PTHR37984">
    <property type="entry name" value="PROTEIN CBG26694"/>
    <property type="match status" value="1"/>
</dbReference>
<dbReference type="AlphaFoldDB" id="A0A816ZJT5"/>
<dbReference type="Proteomes" id="UP000663824">
    <property type="component" value="Unassembled WGS sequence"/>
</dbReference>
<gene>
    <name evidence="2" type="ORF">MBJ925_LOCUS35322</name>
</gene>
<dbReference type="InterPro" id="IPR050951">
    <property type="entry name" value="Retrovirus_Pol_polyprotein"/>
</dbReference>
<dbReference type="InterPro" id="IPR036397">
    <property type="entry name" value="RNaseH_sf"/>
</dbReference>
<feature type="domain" description="Integrase catalytic" evidence="1">
    <location>
        <begin position="30"/>
        <end position="106"/>
    </location>
</feature>
<dbReference type="PROSITE" id="PS50994">
    <property type="entry name" value="INTEGRASE"/>
    <property type="match status" value="1"/>
</dbReference>
<dbReference type="SUPFAM" id="SSF53098">
    <property type="entry name" value="Ribonuclease H-like"/>
    <property type="match status" value="1"/>
</dbReference>
<dbReference type="PANTHER" id="PTHR37984:SF15">
    <property type="entry name" value="INTEGRASE CATALYTIC DOMAIN-CONTAINING PROTEIN"/>
    <property type="match status" value="1"/>
</dbReference>
<dbReference type="InterPro" id="IPR001584">
    <property type="entry name" value="Integrase_cat-core"/>
</dbReference>
<evidence type="ECO:0000313" key="3">
    <source>
        <dbReference type="Proteomes" id="UP000663824"/>
    </source>
</evidence>
<organism evidence="2 3">
    <name type="scientific">Rotaria magnacalcarata</name>
    <dbReference type="NCBI Taxonomy" id="392030"/>
    <lineage>
        <taxon>Eukaryota</taxon>
        <taxon>Metazoa</taxon>
        <taxon>Spiralia</taxon>
        <taxon>Gnathifera</taxon>
        <taxon>Rotifera</taxon>
        <taxon>Eurotatoria</taxon>
        <taxon>Bdelloidea</taxon>
        <taxon>Philodinida</taxon>
        <taxon>Philodinidae</taxon>
        <taxon>Rotaria</taxon>
    </lineage>
</organism>
<sequence>MYKDIVQHISSCINCRKNKPSRRKPDGHLQSIEPPRGVWECLAMDYVGPVPESKSGYKYFLVLIDLFSKFVVTKPVPDNTSTTAARFLLYDVFMIYGVPLEIITDNANGQCERRNATLVPNLIALSNHSRSNWDEKLLPTTYNYNTTRHDSTGYTPFELMFARSPRFMFDFISPPSVPLTTDTYRKTMQQFMEHTLLAARNSNLRHQLKAKQRYDSNRPNPQYYIGQNVIIRNRSLAMNKFSSKFIGPYTNVKQVNNKTYVVQNTKNNQQTPITVQDLRSIYSCPNTSWLKNFVGLETIEYTITDRCTKVNLLVWPQALKYLKIVYEDYRDCILIQQSLTDLSQLNDLEVYQKQPGGSLPRGEIWTQIISASVPSLKNFKFYFQFICHKHQLNQLKEVVASFSTRFYKLEKNLIVRCDVSDRYETIFHDVEYDTNNTNMRRVILYTIPFRFEVFTVFKTFLKSKILDWPRNYIDYRSTNMHTNVKTLILKSYSTPDPMFNGTFIINLIINTFFDALPWIHNLTKLRHITIGDDAALSVEDFNILLDHASNLRSLTAKKSRLKFLTDNWTDTCICNRLTRRIRSLKFSSDRNPSQCFDINELERILPIFSSQCQHLSLGIHSHNKTIDFILRKMCHLISLHVFIQRKNFPPITVEWLQQQNTRFNGTNCIITNARQDYYFWLG</sequence>
<dbReference type="GO" id="GO:0015074">
    <property type="term" value="P:DNA integration"/>
    <property type="evidence" value="ECO:0007669"/>
    <property type="project" value="InterPro"/>
</dbReference>
<protein>
    <recommendedName>
        <fullName evidence="1">Integrase catalytic domain-containing protein</fullName>
    </recommendedName>
</protein>
<name>A0A816ZJT5_9BILA</name>
<evidence type="ECO:0000313" key="2">
    <source>
        <dbReference type="EMBL" id="CAF2199832.1"/>
    </source>
</evidence>
<dbReference type="InterPro" id="IPR012337">
    <property type="entry name" value="RNaseH-like_sf"/>
</dbReference>
<dbReference type="GO" id="GO:0003676">
    <property type="term" value="F:nucleic acid binding"/>
    <property type="evidence" value="ECO:0007669"/>
    <property type="project" value="InterPro"/>
</dbReference>
<evidence type="ECO:0000259" key="1">
    <source>
        <dbReference type="PROSITE" id="PS50994"/>
    </source>
</evidence>
<accession>A0A816ZJT5</accession>
<dbReference type="EMBL" id="CAJNRE010019513">
    <property type="protein sequence ID" value="CAF2199832.1"/>
    <property type="molecule type" value="Genomic_DNA"/>
</dbReference>
<dbReference type="Gene3D" id="3.30.420.10">
    <property type="entry name" value="Ribonuclease H-like superfamily/Ribonuclease H"/>
    <property type="match status" value="2"/>
</dbReference>
<reference evidence="2" key="1">
    <citation type="submission" date="2021-02" db="EMBL/GenBank/DDBJ databases">
        <authorList>
            <person name="Nowell W R."/>
        </authorList>
    </citation>
    <scope>NUCLEOTIDE SEQUENCE</scope>
</reference>
<comment type="caution">
    <text evidence="2">The sequence shown here is derived from an EMBL/GenBank/DDBJ whole genome shotgun (WGS) entry which is preliminary data.</text>
</comment>
<proteinExistence type="predicted"/>